<evidence type="ECO:0000256" key="1">
    <source>
        <dbReference type="SAM" id="SignalP"/>
    </source>
</evidence>
<sequence>MKTNLILILLLFISTSYSQVTADLIEVISTPRDSMVSIDNFDYSYYLNDKSLKKQNPYTTFNYSNLSLGPVESINTFNPLKTFIFYKDTNALVVLDNRLSEISITNFNTLPDFKMVSLITPTQKNFVWLFNQITLKLEQFNYLTKETTFSTNPITKKILDITSDYNYIWLLTEDNLTCYNYRGIVEYSFKNEGFEEIASFNEHLILRKKEMLIFYNKSTKTFESIPLEHQLINSFFVSQQNLYIYELNKIYKYKLNF</sequence>
<dbReference type="RefSeq" id="WP_106461897.1">
    <property type="nucleotide sequence ID" value="NZ_PXOQ01000006.1"/>
</dbReference>
<dbReference type="AlphaFoldDB" id="A0A2T1NFN9"/>
<accession>A0A2T1NFN9</accession>
<evidence type="ECO:0000313" key="3">
    <source>
        <dbReference type="Proteomes" id="UP000238426"/>
    </source>
</evidence>
<gene>
    <name evidence="2" type="ORF">C7H52_00365</name>
</gene>
<evidence type="ECO:0000313" key="2">
    <source>
        <dbReference type="EMBL" id="PSG91601.1"/>
    </source>
</evidence>
<keyword evidence="3" id="KW-1185">Reference proteome</keyword>
<dbReference type="Proteomes" id="UP000238426">
    <property type="component" value="Unassembled WGS sequence"/>
</dbReference>
<proteinExistence type="predicted"/>
<comment type="caution">
    <text evidence="2">The sequence shown here is derived from an EMBL/GenBank/DDBJ whole genome shotgun (WGS) entry which is preliminary data.</text>
</comment>
<protein>
    <submittedName>
        <fullName evidence="2">Uncharacterized protein</fullName>
    </submittedName>
</protein>
<organism evidence="2 3">
    <name type="scientific">Aurantibacter aestuarii</name>
    <dbReference type="NCBI Taxonomy" id="1266046"/>
    <lineage>
        <taxon>Bacteria</taxon>
        <taxon>Pseudomonadati</taxon>
        <taxon>Bacteroidota</taxon>
        <taxon>Flavobacteriia</taxon>
        <taxon>Flavobacteriales</taxon>
        <taxon>Flavobacteriaceae</taxon>
        <taxon>Aurantibacter</taxon>
    </lineage>
</organism>
<feature type="signal peptide" evidence="1">
    <location>
        <begin position="1"/>
        <end position="22"/>
    </location>
</feature>
<feature type="chain" id="PRO_5015721565" evidence="1">
    <location>
        <begin position="23"/>
        <end position="257"/>
    </location>
</feature>
<keyword evidence="1" id="KW-0732">Signal</keyword>
<name>A0A2T1NFN9_9FLAO</name>
<dbReference type="OrthoDB" id="1143207at2"/>
<dbReference type="EMBL" id="PXOQ01000006">
    <property type="protein sequence ID" value="PSG91601.1"/>
    <property type="molecule type" value="Genomic_DNA"/>
</dbReference>
<reference evidence="2 3" key="1">
    <citation type="submission" date="2018-03" db="EMBL/GenBank/DDBJ databases">
        <title>Mesoflavibacter sp. HG37 and Mesoflavibacter sp. HG96 sp.nov., two marine bacteria isolated from seawater of Western Pacific Ocean.</title>
        <authorList>
            <person name="Cheng H."/>
            <person name="Wu Y.-H."/>
            <person name="Guo L.-L."/>
            <person name="Xu X.-W."/>
        </authorList>
    </citation>
    <scope>NUCLEOTIDE SEQUENCE [LARGE SCALE GENOMIC DNA]</scope>
    <source>
        <strain evidence="2 3">KCTC 32269</strain>
    </source>
</reference>